<name>A0ABV0T8T4_9TELE</name>
<organism evidence="1 2">
    <name type="scientific">Ilyodon furcidens</name>
    <name type="common">goldbreast splitfin</name>
    <dbReference type="NCBI Taxonomy" id="33524"/>
    <lineage>
        <taxon>Eukaryota</taxon>
        <taxon>Metazoa</taxon>
        <taxon>Chordata</taxon>
        <taxon>Craniata</taxon>
        <taxon>Vertebrata</taxon>
        <taxon>Euteleostomi</taxon>
        <taxon>Actinopterygii</taxon>
        <taxon>Neopterygii</taxon>
        <taxon>Teleostei</taxon>
        <taxon>Neoteleostei</taxon>
        <taxon>Acanthomorphata</taxon>
        <taxon>Ovalentaria</taxon>
        <taxon>Atherinomorphae</taxon>
        <taxon>Cyprinodontiformes</taxon>
        <taxon>Goodeidae</taxon>
        <taxon>Ilyodon</taxon>
    </lineage>
</organism>
<comment type="caution">
    <text evidence="1">The sequence shown here is derived from an EMBL/GenBank/DDBJ whole genome shotgun (WGS) entry which is preliminary data.</text>
</comment>
<reference evidence="1 2" key="1">
    <citation type="submission" date="2021-06" db="EMBL/GenBank/DDBJ databases">
        <authorList>
            <person name="Palmer J.M."/>
        </authorList>
    </citation>
    <scope>NUCLEOTIDE SEQUENCE [LARGE SCALE GENOMIC DNA]</scope>
    <source>
        <strain evidence="2">if_2019</strain>
        <tissue evidence="1">Muscle</tissue>
    </source>
</reference>
<keyword evidence="2" id="KW-1185">Reference proteome</keyword>
<sequence>MSKILDHLKLVSETWQRVYRTSLVSNRTALGTDDSRHGSSAHNSEATVRCYHVNMEQNLRSMFPHSVESIPRRTKAVLTRIQQGVPNAVADEGMQHNMQRLCQFYQFLVAVMCFWTFDHLMVSPMVAVTLTSEALHAFRNFPAVSHCLCVHFDHRLDP</sequence>
<protein>
    <submittedName>
        <fullName evidence="1">Uncharacterized protein</fullName>
    </submittedName>
</protein>
<dbReference type="Proteomes" id="UP001482620">
    <property type="component" value="Unassembled WGS sequence"/>
</dbReference>
<proteinExistence type="predicted"/>
<gene>
    <name evidence="1" type="ORF">ILYODFUR_017313</name>
</gene>
<evidence type="ECO:0000313" key="2">
    <source>
        <dbReference type="Proteomes" id="UP001482620"/>
    </source>
</evidence>
<evidence type="ECO:0000313" key="1">
    <source>
        <dbReference type="EMBL" id="MEQ2229279.1"/>
    </source>
</evidence>
<accession>A0ABV0T8T4</accession>
<dbReference type="EMBL" id="JAHRIQ010024793">
    <property type="protein sequence ID" value="MEQ2229279.1"/>
    <property type="molecule type" value="Genomic_DNA"/>
</dbReference>